<dbReference type="Proteomes" id="UP000664835">
    <property type="component" value="Unassembled WGS sequence"/>
</dbReference>
<proteinExistence type="predicted"/>
<organism evidence="2 3">
    <name type="scientific">Thiomicrorhabdus marina</name>
    <dbReference type="NCBI Taxonomy" id="2818442"/>
    <lineage>
        <taxon>Bacteria</taxon>
        <taxon>Pseudomonadati</taxon>
        <taxon>Pseudomonadota</taxon>
        <taxon>Gammaproteobacteria</taxon>
        <taxon>Thiotrichales</taxon>
        <taxon>Piscirickettsiaceae</taxon>
        <taxon>Thiomicrorhabdus</taxon>
    </lineage>
</organism>
<keyword evidence="3" id="KW-1185">Reference proteome</keyword>
<evidence type="ECO:0000313" key="2">
    <source>
        <dbReference type="EMBL" id="MBO1927493.1"/>
    </source>
</evidence>
<keyword evidence="1" id="KW-0175">Coiled coil</keyword>
<evidence type="ECO:0000313" key="3">
    <source>
        <dbReference type="Proteomes" id="UP000664835"/>
    </source>
</evidence>
<dbReference type="RefSeq" id="WP_208149657.1">
    <property type="nucleotide sequence ID" value="NZ_JAGETV010000012.1"/>
</dbReference>
<sequence>MYLKKNVSKMAFLSVIFVALGGCGSDYSEKMSIEKTGDVDFSVTKAFFYKNSEDLLKAANQIDQDLKKLNALSISVKGESLALVEPLSILPESPEKTTLVELAKSAEDAYKEAFVKWDKEYLPAKIKEQQEKIDSLKTKLKSAEEYVAKYDQEIEVQKSSVDSTQAKIDESNSALNTIREDVKNFFNETIISERLPYKKIDRPFSSRFNMYSSFSENKCNEKTRKGWGGYQLSVMNNGTCYVFSSLPKEEVIQAINLNALKAKFVKYAETYEVYSSNADSLKQAQKALKDQKIIAGNLYPDYKSKKYELDRGNSDLSHLNKYLKDLNGQQGKPSSGYLLNVDAIKKFQTEYRKMKRDGTIMATLVKGFNDEYLVGTVTFDSNTYQANTIEDAGAMVLVKVSDKTNQKARNLFFMDNVTVKEINAYYLDLLAENPLLSENDVFNVEDNSKLIESESFKERAWDNIDSKNKEALIDMMSIHALQKST</sequence>
<feature type="coiled-coil region" evidence="1">
    <location>
        <begin position="126"/>
        <end position="153"/>
    </location>
</feature>
<dbReference type="EMBL" id="JAGETV010000012">
    <property type="protein sequence ID" value="MBO1927493.1"/>
    <property type="molecule type" value="Genomic_DNA"/>
</dbReference>
<protein>
    <submittedName>
        <fullName evidence="2">Uncharacterized protein</fullName>
    </submittedName>
</protein>
<dbReference type="PROSITE" id="PS51257">
    <property type="entry name" value="PROKAR_LIPOPROTEIN"/>
    <property type="match status" value="1"/>
</dbReference>
<comment type="caution">
    <text evidence="2">The sequence shown here is derived from an EMBL/GenBank/DDBJ whole genome shotgun (WGS) entry which is preliminary data.</text>
</comment>
<gene>
    <name evidence="2" type="ORF">J3998_07870</name>
</gene>
<accession>A0ABS3Q581</accession>
<name>A0ABS3Q581_9GAMM</name>
<reference evidence="2 3" key="1">
    <citation type="submission" date="2021-03" db="EMBL/GenBank/DDBJ databases">
        <title>Thiomicrorhabdus sp.nov.,novel sulfur-oxidizing bacteria isolated from coastal sediment.</title>
        <authorList>
            <person name="Liu X."/>
        </authorList>
    </citation>
    <scope>NUCLEOTIDE SEQUENCE [LARGE SCALE GENOMIC DNA]</scope>
    <source>
        <strain evidence="2 3">6S2-11</strain>
    </source>
</reference>
<evidence type="ECO:0000256" key="1">
    <source>
        <dbReference type="SAM" id="Coils"/>
    </source>
</evidence>